<dbReference type="InterPro" id="IPR011430">
    <property type="entry name" value="UTP20_N"/>
</dbReference>
<dbReference type="AlphaFoldDB" id="A0A0L6UWQ1"/>
<dbReference type="PANTHER" id="PTHR17695">
    <property type="entry name" value="SMALL SUBUNIT PROCESSOME COMPONENT 20 HOMOLOG"/>
    <property type="match status" value="1"/>
</dbReference>
<dbReference type="STRING" id="27349.A0A0L6UWQ1"/>
<keyword evidence="5" id="KW-1185">Reference proteome</keyword>
<evidence type="ECO:0000313" key="4">
    <source>
        <dbReference type="EMBL" id="KNZ52290.1"/>
    </source>
</evidence>
<dbReference type="GO" id="GO:0032040">
    <property type="term" value="C:small-subunit processome"/>
    <property type="evidence" value="ECO:0007669"/>
    <property type="project" value="TreeGrafter"/>
</dbReference>
<dbReference type="InterPro" id="IPR052575">
    <property type="entry name" value="SSU_processome_comp_20"/>
</dbReference>
<feature type="domain" description="Carbamoyl phosphate synthase ATP-binding" evidence="2">
    <location>
        <begin position="743"/>
        <end position="815"/>
    </location>
</feature>
<dbReference type="Proteomes" id="UP000037035">
    <property type="component" value="Unassembled WGS sequence"/>
</dbReference>
<dbReference type="Pfam" id="PF02786">
    <property type="entry name" value="CPSase_L_D2"/>
    <property type="match status" value="1"/>
</dbReference>
<evidence type="ECO:0000313" key="5">
    <source>
        <dbReference type="Proteomes" id="UP000037035"/>
    </source>
</evidence>
<dbReference type="Gene3D" id="3.30.470.20">
    <property type="entry name" value="ATP-grasp fold, B domain"/>
    <property type="match status" value="1"/>
</dbReference>
<evidence type="ECO:0000259" key="3">
    <source>
        <dbReference type="Pfam" id="PF07539"/>
    </source>
</evidence>
<feature type="domain" description="U3 small nucleolar RNA-associated protein 20 N-terminal" evidence="3">
    <location>
        <begin position="634"/>
        <end position="705"/>
    </location>
</feature>
<dbReference type="SUPFAM" id="SSF56059">
    <property type="entry name" value="Glutathione synthetase ATP-binding domain-like"/>
    <property type="match status" value="1"/>
</dbReference>
<dbReference type="GO" id="GO:0030686">
    <property type="term" value="C:90S preribosome"/>
    <property type="evidence" value="ECO:0007669"/>
    <property type="project" value="TreeGrafter"/>
</dbReference>
<dbReference type="EMBL" id="LAVV01008643">
    <property type="protein sequence ID" value="KNZ52290.1"/>
    <property type="molecule type" value="Genomic_DNA"/>
</dbReference>
<name>A0A0L6UWQ1_9BASI</name>
<sequence length="883" mass="98947">MSLWIISGFCFCNKIVASTLNDLNTIELDEVGRKGTSVGFSLGEEHGSACVFAERICWGLGETCKVSLNRRLSTLSAVLISLVQMSLLALQNAPQQPLLICGVLNSNLISIIHQATAQHFEPVLDSLAAKATERVSSFKPDCASSATAKSTAALETSLNCLATVAGVRNGSRLSREPSALFILISCSYNKMPNILHILGSVLDLPADTKNNNPSSLSSSVALLSLNLLSSIKDHSDCLELGIVRRLSFTMTTSYHSYPTGALTSTIIIRINHKSSGCNFLYKLWRSRNDRLSVFLFLPSEHMTFNHDEVVEWFQCVPISPKPSDNDVSEGLRTKYISDYKSGTPINRTMLLSTMINVACRPCNTTKSHPCLLPMDWLPFVVSVWGWHRGILTTVRDICRDAQNRYARSSMSLSFEYIYQPHKLALLSESHVIRHLALKVLHPTSGRECSNTPDAYSQIGNHVYSSDVLVILLFFLRLPNLILPTCCTSQLKVHFQPLWEESLQALTDLNAKHHVNFWELVWSQLNLCLWDSSEIYFTPRVQPSGHTSDVPNQLPGLKLTDQAKFRCTHKDKVIDLFSSDFRNLTLEAALKRQSLEYRLDIQKLRGSVGRSSIAKSCGCGKAQQIGHGGSFHLLSRLRHWLRMFSTFTNPKAFCHTHVLRAVFDDLLTDPNPDLCRLSLECVLTWQDSSLVRHPDDFQNLLDSTQFPTPLNSGRRYNEGKQVISKAISWPWWQFYTRVRPRLGQIGYPVIVRAGHALRGGFANNDEEIQECNKTFAITTQVLIEGSMKGWQEIKYKIVRDCRASCITLNDQSCYQDFALRNAIGTILGNSLTTISNAENADYHFLSLPLAEVDAHNQVFRRLISIQAYISFVSDICVASSYSHT</sequence>
<reference evidence="4 5" key="1">
    <citation type="submission" date="2015-08" db="EMBL/GenBank/DDBJ databases">
        <title>Next Generation Sequencing and Analysis of the Genome of Puccinia sorghi L Schw, the Causal Agent of Maize Common Rust.</title>
        <authorList>
            <person name="Rochi L."/>
            <person name="Burguener G."/>
            <person name="Darino M."/>
            <person name="Turjanski A."/>
            <person name="Kreff E."/>
            <person name="Dieguez M.J."/>
            <person name="Sacco F."/>
        </authorList>
    </citation>
    <scope>NUCLEOTIDE SEQUENCE [LARGE SCALE GENOMIC DNA]</scope>
    <source>
        <strain evidence="4 5">RO10H11247</strain>
    </source>
</reference>
<protein>
    <submittedName>
        <fullName evidence="4">Uncharacterized protein</fullName>
    </submittedName>
</protein>
<evidence type="ECO:0000256" key="1">
    <source>
        <dbReference type="SAM" id="SignalP"/>
    </source>
</evidence>
<comment type="caution">
    <text evidence="4">The sequence shown here is derived from an EMBL/GenBank/DDBJ whole genome shotgun (WGS) entry which is preliminary data.</text>
</comment>
<keyword evidence="1" id="KW-0732">Signal</keyword>
<dbReference type="VEuPathDB" id="FungiDB:VP01_3627g1"/>
<evidence type="ECO:0000259" key="2">
    <source>
        <dbReference type="Pfam" id="PF02786"/>
    </source>
</evidence>
<proteinExistence type="predicted"/>
<feature type="signal peptide" evidence="1">
    <location>
        <begin position="1"/>
        <end position="17"/>
    </location>
</feature>
<organism evidence="4 5">
    <name type="scientific">Puccinia sorghi</name>
    <dbReference type="NCBI Taxonomy" id="27349"/>
    <lineage>
        <taxon>Eukaryota</taxon>
        <taxon>Fungi</taxon>
        <taxon>Dikarya</taxon>
        <taxon>Basidiomycota</taxon>
        <taxon>Pucciniomycotina</taxon>
        <taxon>Pucciniomycetes</taxon>
        <taxon>Pucciniales</taxon>
        <taxon>Pucciniaceae</taxon>
        <taxon>Puccinia</taxon>
    </lineage>
</organism>
<dbReference type="OrthoDB" id="360653at2759"/>
<gene>
    <name evidence="4" type="ORF">VP01_3627g1</name>
</gene>
<accession>A0A0L6UWQ1</accession>
<dbReference type="InterPro" id="IPR005479">
    <property type="entry name" value="CPAse_ATP-bd"/>
</dbReference>
<dbReference type="PANTHER" id="PTHR17695:SF11">
    <property type="entry name" value="SMALL SUBUNIT PROCESSOME COMPONENT 20 HOMOLOG"/>
    <property type="match status" value="1"/>
</dbReference>
<feature type="chain" id="PRO_5005568102" evidence="1">
    <location>
        <begin position="18"/>
        <end position="883"/>
    </location>
</feature>
<dbReference type="Pfam" id="PF07539">
    <property type="entry name" value="UTP20_N"/>
    <property type="match status" value="1"/>
</dbReference>
<dbReference type="GO" id="GO:0005524">
    <property type="term" value="F:ATP binding"/>
    <property type="evidence" value="ECO:0007669"/>
    <property type="project" value="InterPro"/>
</dbReference>